<reference evidence="3 4" key="1">
    <citation type="submission" date="2022-02" db="EMBL/GenBank/DDBJ databases">
        <title>Mesosutterella porci, a novel member of the family Sutterellaceae from pig feces.</title>
        <authorList>
            <person name="Wylensek D."/>
            <person name="Clavel T."/>
        </authorList>
    </citation>
    <scope>NUCLEOTIDE SEQUENCE [LARGE SCALE GENOMIC DNA]</scope>
    <source>
        <strain evidence="4">oilRF-744-wt-GAM-9</strain>
    </source>
</reference>
<comment type="caution">
    <text evidence="3">The sequence shown here is derived from an EMBL/GenBank/DDBJ whole genome shotgun (WGS) entry which is preliminary data.</text>
</comment>
<feature type="domain" description="Transposase IS200-like" evidence="2">
    <location>
        <begin position="9"/>
        <end position="123"/>
    </location>
</feature>
<dbReference type="SMART" id="SM01321">
    <property type="entry name" value="Y1_Tnp"/>
    <property type="match status" value="1"/>
</dbReference>
<organism evidence="3 4">
    <name type="scientific">Mesosutterella porci</name>
    <dbReference type="NCBI Taxonomy" id="2915351"/>
    <lineage>
        <taxon>Bacteria</taxon>
        <taxon>Pseudomonadati</taxon>
        <taxon>Pseudomonadota</taxon>
        <taxon>Betaproteobacteria</taxon>
        <taxon>Burkholderiales</taxon>
        <taxon>Sutterellaceae</taxon>
        <taxon>Mesosutterella</taxon>
    </lineage>
</organism>
<accession>A0ABS9MR46</accession>
<dbReference type="Proteomes" id="UP001297600">
    <property type="component" value="Unassembled WGS sequence"/>
</dbReference>
<keyword evidence="4" id="KW-1185">Reference proteome</keyword>
<evidence type="ECO:0000256" key="1">
    <source>
        <dbReference type="SAM" id="MobiDB-lite"/>
    </source>
</evidence>
<name>A0ABS9MR46_9BURK</name>
<dbReference type="RefSeq" id="WP_237978764.1">
    <property type="nucleotide sequence ID" value="NZ_JAKNCT010000007.1"/>
</dbReference>
<proteinExistence type="predicted"/>
<evidence type="ECO:0000313" key="3">
    <source>
        <dbReference type="EMBL" id="MCG5031096.1"/>
    </source>
</evidence>
<gene>
    <name evidence="3" type="ORF">MAF45_06510</name>
</gene>
<dbReference type="PANTHER" id="PTHR34322:SF2">
    <property type="entry name" value="TRANSPOSASE IS200-LIKE DOMAIN-CONTAINING PROTEIN"/>
    <property type="match status" value="1"/>
</dbReference>
<dbReference type="InterPro" id="IPR036515">
    <property type="entry name" value="Transposase_17_sf"/>
</dbReference>
<protein>
    <submittedName>
        <fullName evidence="3">Transposase</fullName>
    </submittedName>
</protein>
<dbReference type="InterPro" id="IPR002686">
    <property type="entry name" value="Transposase_17"/>
</dbReference>
<dbReference type="SUPFAM" id="SSF143422">
    <property type="entry name" value="Transposase IS200-like"/>
    <property type="match status" value="1"/>
</dbReference>
<feature type="compositionally biased region" description="Basic residues" evidence="1">
    <location>
        <begin position="216"/>
        <end position="229"/>
    </location>
</feature>
<dbReference type="Gene3D" id="3.30.70.1290">
    <property type="entry name" value="Transposase IS200-like"/>
    <property type="match status" value="1"/>
</dbReference>
<evidence type="ECO:0000259" key="2">
    <source>
        <dbReference type="SMART" id="SM01321"/>
    </source>
</evidence>
<evidence type="ECO:0000313" key="4">
    <source>
        <dbReference type="Proteomes" id="UP001297600"/>
    </source>
</evidence>
<sequence length="229" mass="26628">MARLTRCTIAGLPHLVVQKGAGRLDVFRSDEDYLYYLESVRRCSESSGVAVRGYVLLPAGAHLLLCPETSLALSHFMQELSRRYVRWFNARYLHSGTIWGGRFRSCVLDPAWELEACRYLEELPVRLGFVLQPGQYVWSSYAHHTGTRVDEFLSDSPVLWALGDSPQERARRYRQMCATPQREWFGRYLEKQARRGWPAGEEPFVRSLPVEDGRRRPARRQGRPRRKKQ</sequence>
<feature type="region of interest" description="Disordered" evidence="1">
    <location>
        <begin position="208"/>
        <end position="229"/>
    </location>
</feature>
<dbReference type="EMBL" id="JAKNCT010000007">
    <property type="protein sequence ID" value="MCG5031096.1"/>
    <property type="molecule type" value="Genomic_DNA"/>
</dbReference>
<dbReference type="PANTHER" id="PTHR34322">
    <property type="entry name" value="TRANSPOSASE, Y1_TNP DOMAIN-CONTAINING"/>
    <property type="match status" value="1"/>
</dbReference>